<dbReference type="GO" id="GO:0000166">
    <property type="term" value="F:nucleotide binding"/>
    <property type="evidence" value="ECO:0007669"/>
    <property type="project" value="InterPro"/>
</dbReference>
<dbReference type="EMBL" id="QYUQ01000002">
    <property type="protein sequence ID" value="RJG03268.1"/>
    <property type="molecule type" value="Genomic_DNA"/>
</dbReference>
<dbReference type="InterPro" id="IPR036291">
    <property type="entry name" value="NAD(P)-bd_dom_sf"/>
</dbReference>
<evidence type="ECO:0000259" key="3">
    <source>
        <dbReference type="Pfam" id="PF22685"/>
    </source>
</evidence>
<dbReference type="OrthoDB" id="8565814at2"/>
<dbReference type="SUPFAM" id="SSF51735">
    <property type="entry name" value="NAD(P)-binding Rossmann-fold domains"/>
    <property type="match status" value="1"/>
</dbReference>
<dbReference type="Gene3D" id="3.30.360.10">
    <property type="entry name" value="Dihydrodipicolinate Reductase, domain 2"/>
    <property type="match status" value="1"/>
</dbReference>
<dbReference type="Pfam" id="PF01408">
    <property type="entry name" value="GFO_IDH_MocA"/>
    <property type="match status" value="1"/>
</dbReference>
<dbReference type="Pfam" id="PF22685">
    <property type="entry name" value="Gal80p_C-like"/>
    <property type="match status" value="1"/>
</dbReference>
<dbReference type="PANTHER" id="PTHR43818:SF11">
    <property type="entry name" value="BCDNA.GH03377"/>
    <property type="match status" value="1"/>
</dbReference>
<gene>
    <name evidence="4" type="ORF">D3878_18125</name>
</gene>
<accession>A0A3A3G467</accession>
<evidence type="ECO:0000256" key="1">
    <source>
        <dbReference type="ARBA" id="ARBA00023002"/>
    </source>
</evidence>
<dbReference type="AlphaFoldDB" id="A0A3A3G467"/>
<proteinExistence type="predicted"/>
<reference evidence="5" key="1">
    <citation type="submission" date="2018-09" db="EMBL/GenBank/DDBJ databases">
        <authorList>
            <person name="Zhu H."/>
        </authorList>
    </citation>
    <scope>NUCLEOTIDE SEQUENCE [LARGE SCALE GENOMIC DNA]</scope>
    <source>
        <strain evidence="5">K1S02-23</strain>
    </source>
</reference>
<evidence type="ECO:0000313" key="5">
    <source>
        <dbReference type="Proteomes" id="UP000266327"/>
    </source>
</evidence>
<feature type="domain" description="Gal80p-like C-terminal" evidence="3">
    <location>
        <begin position="137"/>
        <end position="278"/>
    </location>
</feature>
<sequence length="380" mass="40777">MTKKIRIGIVGLQPELSWAARAHLPALQSLSDIYEIVGVANTSQASANAAARACGIPIAFENIAAMAASPDIDVIAVTVRVPFHLELVRAAVTGGKHIYCEWPIGNGLTEAVEMADMVRKAGVLGVSGTQARVASEVLYLRQLIADGYVGKVLSSTITAWGRSWGAEHDDVQSRGYLLERKNGANMLTIPMGHTLAAVREVLGDFSEIATIVDNRRGVIRVPETGEMVPFDAPDQVVVCGRIGDGAPISMHYRGGMPRGKVGLVWEINGTEGDLRVTGLHGGSQQVKLSLEGGRGDDRTAMEPITLPESYTTGNWPDNVNPGNVARLYARMAHDLRNGTRTAPTFDDGVELHRVIDAIERASETGKWVRVNAPNRPLPTP</sequence>
<dbReference type="PANTHER" id="PTHR43818">
    <property type="entry name" value="BCDNA.GH03377"/>
    <property type="match status" value="1"/>
</dbReference>
<dbReference type="Proteomes" id="UP000266327">
    <property type="component" value="Unassembled WGS sequence"/>
</dbReference>
<organism evidence="4 5">
    <name type="scientific">Noviherbaspirillum sedimenti</name>
    <dbReference type="NCBI Taxonomy" id="2320865"/>
    <lineage>
        <taxon>Bacteria</taxon>
        <taxon>Pseudomonadati</taxon>
        <taxon>Pseudomonadota</taxon>
        <taxon>Betaproteobacteria</taxon>
        <taxon>Burkholderiales</taxon>
        <taxon>Oxalobacteraceae</taxon>
        <taxon>Noviherbaspirillum</taxon>
    </lineage>
</organism>
<keyword evidence="5" id="KW-1185">Reference proteome</keyword>
<comment type="caution">
    <text evidence="4">The sequence shown here is derived from an EMBL/GenBank/DDBJ whole genome shotgun (WGS) entry which is preliminary data.</text>
</comment>
<dbReference type="SUPFAM" id="SSF55347">
    <property type="entry name" value="Glyceraldehyde-3-phosphate dehydrogenase-like, C-terminal domain"/>
    <property type="match status" value="1"/>
</dbReference>
<dbReference type="GO" id="GO:0016491">
    <property type="term" value="F:oxidoreductase activity"/>
    <property type="evidence" value="ECO:0007669"/>
    <property type="project" value="UniProtKB-KW"/>
</dbReference>
<evidence type="ECO:0000313" key="4">
    <source>
        <dbReference type="EMBL" id="RJG03268.1"/>
    </source>
</evidence>
<protein>
    <submittedName>
        <fullName evidence="4">Gfo/Idh/MocA family oxidoreductase</fullName>
    </submittedName>
</protein>
<feature type="domain" description="Gfo/Idh/MocA-like oxidoreductase N-terminal" evidence="2">
    <location>
        <begin position="5"/>
        <end position="124"/>
    </location>
</feature>
<name>A0A3A3G467_9BURK</name>
<keyword evidence="1" id="KW-0560">Oxidoreductase</keyword>
<dbReference type="InterPro" id="IPR000683">
    <property type="entry name" value="Gfo/Idh/MocA-like_OxRdtase_N"/>
</dbReference>
<dbReference type="InterPro" id="IPR050463">
    <property type="entry name" value="Gfo/Idh/MocA_oxidrdct_glycsds"/>
</dbReference>
<evidence type="ECO:0000259" key="2">
    <source>
        <dbReference type="Pfam" id="PF01408"/>
    </source>
</evidence>
<dbReference type="InterPro" id="IPR055080">
    <property type="entry name" value="Gal80p-like_C"/>
</dbReference>
<dbReference type="RefSeq" id="WP_119786763.1">
    <property type="nucleotide sequence ID" value="NZ_QYUQ01000002.1"/>
</dbReference>
<dbReference type="Gene3D" id="3.40.50.720">
    <property type="entry name" value="NAD(P)-binding Rossmann-like Domain"/>
    <property type="match status" value="1"/>
</dbReference>